<proteinExistence type="inferred from homology"/>
<keyword evidence="3 5" id="KW-0418">Kinase</keyword>
<keyword evidence="6" id="KW-1185">Reference proteome</keyword>
<dbReference type="Gene3D" id="3.40.1190.20">
    <property type="match status" value="1"/>
</dbReference>
<organism evidence="5 6">
    <name type="scientific">Terricaulis silvestris</name>
    <dbReference type="NCBI Taxonomy" id="2686094"/>
    <lineage>
        <taxon>Bacteria</taxon>
        <taxon>Pseudomonadati</taxon>
        <taxon>Pseudomonadota</taxon>
        <taxon>Alphaproteobacteria</taxon>
        <taxon>Caulobacterales</taxon>
        <taxon>Caulobacteraceae</taxon>
        <taxon>Terricaulis</taxon>
    </lineage>
</organism>
<dbReference type="InterPro" id="IPR029056">
    <property type="entry name" value="Ribokinase-like"/>
</dbReference>
<comment type="similarity">
    <text evidence="1">Belongs to the carbohydrate kinase PfkB family.</text>
</comment>
<evidence type="ECO:0000256" key="2">
    <source>
        <dbReference type="ARBA" id="ARBA00022679"/>
    </source>
</evidence>
<evidence type="ECO:0000256" key="3">
    <source>
        <dbReference type="ARBA" id="ARBA00022777"/>
    </source>
</evidence>
<evidence type="ECO:0000259" key="4">
    <source>
        <dbReference type="Pfam" id="PF00294"/>
    </source>
</evidence>
<dbReference type="EC" id="2.7.1.45" evidence="5"/>
<dbReference type="Pfam" id="PF00294">
    <property type="entry name" value="PfkB"/>
    <property type="match status" value="1"/>
</dbReference>
<dbReference type="SUPFAM" id="SSF53613">
    <property type="entry name" value="Ribokinase-like"/>
    <property type="match status" value="1"/>
</dbReference>
<dbReference type="CDD" id="cd01166">
    <property type="entry name" value="KdgK"/>
    <property type="match status" value="1"/>
</dbReference>
<reference evidence="6" key="1">
    <citation type="submission" date="2019-12" db="EMBL/GenBank/DDBJ databases">
        <title>Complete genome of Terracaulis silvestris 0127_4.</title>
        <authorList>
            <person name="Vieira S."/>
            <person name="Riedel T."/>
            <person name="Sproer C."/>
            <person name="Pascual J."/>
            <person name="Boedeker C."/>
            <person name="Overmann J."/>
        </authorList>
    </citation>
    <scope>NUCLEOTIDE SEQUENCE [LARGE SCALE GENOMIC DNA]</scope>
    <source>
        <strain evidence="6">0127_4</strain>
    </source>
</reference>
<dbReference type="PANTHER" id="PTHR43320">
    <property type="entry name" value="SUGAR KINASE"/>
    <property type="match status" value="1"/>
</dbReference>
<accession>A0A6I6MN78</accession>
<dbReference type="Proteomes" id="UP000431269">
    <property type="component" value="Chromosome"/>
</dbReference>
<dbReference type="KEGG" id="tsv:DSM104635_03662"/>
<name>A0A6I6MN78_9CAUL</name>
<feature type="domain" description="Carbohydrate kinase PfkB" evidence="4">
    <location>
        <begin position="1"/>
        <end position="300"/>
    </location>
</feature>
<keyword evidence="2 5" id="KW-0808">Transferase</keyword>
<dbReference type="GO" id="GO:0008673">
    <property type="term" value="F:2-dehydro-3-deoxygluconokinase activity"/>
    <property type="evidence" value="ECO:0007669"/>
    <property type="project" value="UniProtKB-EC"/>
</dbReference>
<dbReference type="InterPro" id="IPR052700">
    <property type="entry name" value="Carb_kinase_PfkB-like"/>
</dbReference>
<dbReference type="EMBL" id="CP047045">
    <property type="protein sequence ID" value="QGZ96800.1"/>
    <property type="molecule type" value="Genomic_DNA"/>
</dbReference>
<evidence type="ECO:0000313" key="5">
    <source>
        <dbReference type="EMBL" id="QGZ96800.1"/>
    </source>
</evidence>
<sequence>MARIVCFGEILLRLSAPGRELLLQTPTLQTHVGGAEANVAVSLARFGHDARMVSFLPDNTLGESARGELRRHGVETTFVEHAAGRMGLYFLTPGAGQRAADIIYDRTASAFANIPATDWRAALNGADWLHISGITPALNATTTDATLGAMQAARAAGVKVSFDSNFRAKLWEARGDDPRPTLNALFADADLLFAEARDIGLATGERAANADEAAAIAFKRYPNLQRIASTTRTIVSADHNDLGGVMHTRTTATRSPARAVIGIVDRIGGGDAFAAGLLHGLVTGSTEQHALDFAVAAAALKHYIPGDFNLATVADVDFFLSNSGSDVRR</sequence>
<gene>
    <name evidence="5" type="primary">kdgK</name>
    <name evidence="5" type="ORF">DSM104635_03662</name>
</gene>
<dbReference type="PANTHER" id="PTHR43320:SF2">
    <property type="entry name" value="2-DEHYDRO-3-DEOXYGLUCONOKINASE_2-DEHYDRO-3-DEOXYGALACTONOKINASE"/>
    <property type="match status" value="1"/>
</dbReference>
<dbReference type="InterPro" id="IPR011611">
    <property type="entry name" value="PfkB_dom"/>
</dbReference>
<dbReference type="RefSeq" id="WP_158767570.1">
    <property type="nucleotide sequence ID" value="NZ_CP047045.1"/>
</dbReference>
<protein>
    <submittedName>
        <fullName evidence="5">2-dehydro-3-deoxygluconokinase</fullName>
        <ecNumber evidence="5">2.7.1.45</ecNumber>
    </submittedName>
</protein>
<dbReference type="AlphaFoldDB" id="A0A6I6MN78"/>
<evidence type="ECO:0000313" key="6">
    <source>
        <dbReference type="Proteomes" id="UP000431269"/>
    </source>
</evidence>
<evidence type="ECO:0000256" key="1">
    <source>
        <dbReference type="ARBA" id="ARBA00010688"/>
    </source>
</evidence>